<name>A0A1X0YBW2_MYCSI</name>
<comment type="caution">
    <text evidence="2">The sequence shown here is derived from an EMBL/GenBank/DDBJ whole genome shotgun (WGS) entry which is preliminary data.</text>
</comment>
<dbReference type="InterPro" id="IPR029063">
    <property type="entry name" value="SAM-dependent_MTases_sf"/>
</dbReference>
<dbReference type="SUPFAM" id="SSF53335">
    <property type="entry name" value="S-adenosyl-L-methionine-dependent methyltransferases"/>
    <property type="match status" value="1"/>
</dbReference>
<dbReference type="PANTHER" id="PTHR34203:SF15">
    <property type="entry name" value="SLL1173 PROTEIN"/>
    <property type="match status" value="1"/>
</dbReference>
<dbReference type="InterPro" id="IPR006342">
    <property type="entry name" value="FkbM_mtfrase"/>
</dbReference>
<dbReference type="GO" id="GO:0008168">
    <property type="term" value="F:methyltransferase activity"/>
    <property type="evidence" value="ECO:0007669"/>
    <property type="project" value="UniProtKB-KW"/>
</dbReference>
<dbReference type="EMBL" id="MZZM01000012">
    <property type="protein sequence ID" value="ORJ62658.1"/>
    <property type="molecule type" value="Genomic_DNA"/>
</dbReference>
<feature type="domain" description="Methyltransferase FkbM" evidence="1">
    <location>
        <begin position="56"/>
        <end position="213"/>
    </location>
</feature>
<keyword evidence="2" id="KW-0489">Methyltransferase</keyword>
<dbReference type="NCBIfam" id="TIGR01444">
    <property type="entry name" value="fkbM_fam"/>
    <property type="match status" value="1"/>
</dbReference>
<evidence type="ECO:0000259" key="1">
    <source>
        <dbReference type="Pfam" id="PF05050"/>
    </source>
</evidence>
<dbReference type="RefSeq" id="WP_084949113.1">
    <property type="nucleotide sequence ID" value="NZ_MZZM01000012.1"/>
</dbReference>
<dbReference type="PANTHER" id="PTHR34203">
    <property type="entry name" value="METHYLTRANSFERASE, FKBM FAMILY PROTEIN"/>
    <property type="match status" value="1"/>
</dbReference>
<keyword evidence="3" id="KW-1185">Reference proteome</keyword>
<gene>
    <name evidence="2" type="ORF">B5M45_06405</name>
</gene>
<dbReference type="STRING" id="1784.VC42_08725"/>
<sequence length="266" mass="28901">MSGASSAKRRLAPAAKKVAPRLFWRRKYRILERLGQSRADLRLTRSMCDPNRVSVDVGADVGQFTIAMLAASRSVIAFEPRPTQARELTAMFRAVGAAVQVEAVALSDRAGVVSMRVVESEPGRSTIDSANSLTDVNDGNICHTDVPVKRLDDLALDDVGLIKIDVEGHELAVLRGAADTLARNRPAILLEAENRHHPDAVAEATELLTGLGYAGYFELDGDRRPISEFDPAVHQDPANAGRAEDDWVARGVYVNNFAFFPAGVER</sequence>
<proteinExistence type="predicted"/>
<dbReference type="GO" id="GO:0032259">
    <property type="term" value="P:methylation"/>
    <property type="evidence" value="ECO:0007669"/>
    <property type="project" value="UniProtKB-KW"/>
</dbReference>
<evidence type="ECO:0000313" key="2">
    <source>
        <dbReference type="EMBL" id="ORJ62658.1"/>
    </source>
</evidence>
<dbReference type="AlphaFoldDB" id="A0A1X0YBW2"/>
<organism evidence="2 3">
    <name type="scientific">Mycobacterium simiae</name>
    <name type="common">Mycobacterium habana</name>
    <dbReference type="NCBI Taxonomy" id="1784"/>
    <lineage>
        <taxon>Bacteria</taxon>
        <taxon>Bacillati</taxon>
        <taxon>Actinomycetota</taxon>
        <taxon>Actinomycetes</taxon>
        <taxon>Mycobacteriales</taxon>
        <taxon>Mycobacteriaceae</taxon>
        <taxon>Mycobacterium</taxon>
        <taxon>Mycobacterium simiae complex</taxon>
    </lineage>
</organism>
<reference evidence="2 3" key="1">
    <citation type="submission" date="2017-03" db="EMBL/GenBank/DDBJ databases">
        <title>Genomic insights into Mycobacterium simiae human colonization.</title>
        <authorList>
            <person name="Steffani J.L."/>
            <person name="Brunck M.E."/>
            <person name="Cruz E."/>
            <person name="Montiel R."/>
            <person name="Barona F."/>
        </authorList>
    </citation>
    <scope>NUCLEOTIDE SEQUENCE [LARGE SCALE GENOMIC DNA]</scope>
    <source>
        <strain evidence="2 3">MsiGto</strain>
    </source>
</reference>
<dbReference type="Gene3D" id="3.40.50.150">
    <property type="entry name" value="Vaccinia Virus protein VP39"/>
    <property type="match status" value="1"/>
</dbReference>
<protein>
    <submittedName>
        <fullName evidence="2">Methyltransferase</fullName>
    </submittedName>
</protein>
<accession>A0A1X0YBW2</accession>
<keyword evidence="2" id="KW-0808">Transferase</keyword>
<dbReference type="Pfam" id="PF05050">
    <property type="entry name" value="Methyltransf_21"/>
    <property type="match status" value="1"/>
</dbReference>
<evidence type="ECO:0000313" key="3">
    <source>
        <dbReference type="Proteomes" id="UP000193040"/>
    </source>
</evidence>
<dbReference type="InterPro" id="IPR052514">
    <property type="entry name" value="SAM-dependent_MTase"/>
</dbReference>
<dbReference type="Proteomes" id="UP000193040">
    <property type="component" value="Unassembled WGS sequence"/>
</dbReference>